<keyword evidence="2" id="KW-0678">Repressor</keyword>
<keyword evidence="5" id="KW-0804">Transcription</keyword>
<dbReference type="SUPFAM" id="SSF102031">
    <property type="entry name" value="AXH domain"/>
    <property type="match status" value="1"/>
</dbReference>
<evidence type="ECO:0000259" key="8">
    <source>
        <dbReference type="PROSITE" id="PS51148"/>
    </source>
</evidence>
<accession>A0A6J0RFR8</accession>
<feature type="region of interest" description="Disordered" evidence="7">
    <location>
        <begin position="143"/>
        <end position="197"/>
    </location>
</feature>
<dbReference type="GO" id="GO:0003677">
    <property type="term" value="F:DNA binding"/>
    <property type="evidence" value="ECO:0007669"/>
    <property type="project" value="UniProtKB-KW"/>
</dbReference>
<dbReference type="InterPro" id="IPR036096">
    <property type="entry name" value="Ataxin_AXH_dom_sf"/>
</dbReference>
<dbReference type="PANTHER" id="PTHR13392">
    <property type="entry name" value="ATAXIN 1"/>
    <property type="match status" value="1"/>
</dbReference>
<feature type="compositionally biased region" description="Low complexity" evidence="7">
    <location>
        <begin position="153"/>
        <end position="197"/>
    </location>
</feature>
<gene>
    <name evidence="10 11 12 13" type="primary">LOC105222391</name>
</gene>
<dbReference type="RefSeq" id="XP_019844594.3">
    <property type="nucleotide sequence ID" value="XM_019989035.3"/>
</dbReference>
<dbReference type="RefSeq" id="XP_049311451.1">
    <property type="nucleotide sequence ID" value="XM_049455494.1"/>
</dbReference>
<evidence type="ECO:0000313" key="12">
    <source>
        <dbReference type="RefSeq" id="XP_049311450.1"/>
    </source>
</evidence>
<feature type="compositionally biased region" description="Low complexity" evidence="7">
    <location>
        <begin position="272"/>
        <end position="301"/>
    </location>
</feature>
<keyword evidence="6" id="KW-0539">Nucleus</keyword>
<evidence type="ECO:0000256" key="3">
    <source>
        <dbReference type="ARBA" id="ARBA00023015"/>
    </source>
</evidence>
<keyword evidence="3" id="KW-0805">Transcription regulation</keyword>
<feature type="region of interest" description="Disordered" evidence="7">
    <location>
        <begin position="866"/>
        <end position="913"/>
    </location>
</feature>
<dbReference type="GO" id="GO:0003723">
    <property type="term" value="F:RNA binding"/>
    <property type="evidence" value="ECO:0007669"/>
    <property type="project" value="InterPro"/>
</dbReference>
<dbReference type="Pfam" id="PF08517">
    <property type="entry name" value="AXH"/>
    <property type="match status" value="1"/>
</dbReference>
<dbReference type="InterPro" id="IPR003652">
    <property type="entry name" value="Ataxin_AXH_dom"/>
</dbReference>
<comment type="subcellular location">
    <subcellularLocation>
        <location evidence="1">Nucleus</location>
    </subcellularLocation>
</comment>
<dbReference type="GO" id="GO:0006355">
    <property type="term" value="P:regulation of DNA-templated transcription"/>
    <property type="evidence" value="ECO:0007669"/>
    <property type="project" value="InterPro"/>
</dbReference>
<feature type="compositionally biased region" description="Low complexity" evidence="7">
    <location>
        <begin position="470"/>
        <end position="488"/>
    </location>
</feature>
<evidence type="ECO:0000313" key="11">
    <source>
        <dbReference type="RefSeq" id="XP_049311449.1"/>
    </source>
</evidence>
<evidence type="ECO:0000313" key="9">
    <source>
        <dbReference type="Proteomes" id="UP001652620"/>
    </source>
</evidence>
<feature type="domain" description="AXH" evidence="8">
    <location>
        <begin position="561"/>
        <end position="692"/>
    </location>
</feature>
<proteinExistence type="predicted"/>
<reference evidence="10 11" key="1">
    <citation type="submission" date="2025-05" db="UniProtKB">
        <authorList>
            <consortium name="RefSeq"/>
        </authorList>
    </citation>
    <scope>IDENTIFICATION</scope>
    <source>
        <tissue evidence="10 11">Adult</tissue>
    </source>
</reference>
<dbReference type="GO" id="GO:0005634">
    <property type="term" value="C:nucleus"/>
    <property type="evidence" value="ECO:0007669"/>
    <property type="project" value="UniProtKB-SubCell"/>
</dbReference>
<dbReference type="SMART" id="SM00536">
    <property type="entry name" value="AXH"/>
    <property type="match status" value="1"/>
</dbReference>
<feature type="region of interest" description="Disordered" evidence="7">
    <location>
        <begin position="271"/>
        <end position="307"/>
    </location>
</feature>
<evidence type="ECO:0000256" key="4">
    <source>
        <dbReference type="ARBA" id="ARBA00023125"/>
    </source>
</evidence>
<protein>
    <submittedName>
        <fullName evidence="10 11">Ataxin-1</fullName>
    </submittedName>
</protein>
<dbReference type="InParanoid" id="A0A6J0RFR8"/>
<dbReference type="Proteomes" id="UP001652620">
    <property type="component" value="Chromosome 4"/>
</dbReference>
<evidence type="ECO:0000256" key="5">
    <source>
        <dbReference type="ARBA" id="ARBA00023163"/>
    </source>
</evidence>
<keyword evidence="4" id="KW-0238">DNA-binding</keyword>
<dbReference type="OrthoDB" id="10000452at2759"/>
<organism evidence="9 10">
    <name type="scientific">Bactrocera dorsalis</name>
    <name type="common">Oriental fruit fly</name>
    <name type="synonym">Dacus dorsalis</name>
    <dbReference type="NCBI Taxonomy" id="27457"/>
    <lineage>
        <taxon>Eukaryota</taxon>
        <taxon>Metazoa</taxon>
        <taxon>Ecdysozoa</taxon>
        <taxon>Arthropoda</taxon>
        <taxon>Hexapoda</taxon>
        <taxon>Insecta</taxon>
        <taxon>Pterygota</taxon>
        <taxon>Neoptera</taxon>
        <taxon>Endopterygota</taxon>
        <taxon>Diptera</taxon>
        <taxon>Brachycera</taxon>
        <taxon>Muscomorpha</taxon>
        <taxon>Tephritoidea</taxon>
        <taxon>Tephritidae</taxon>
        <taxon>Bactrocera</taxon>
        <taxon>Bactrocera</taxon>
    </lineage>
</organism>
<evidence type="ECO:0000313" key="13">
    <source>
        <dbReference type="RefSeq" id="XP_049311451.1"/>
    </source>
</evidence>
<dbReference type="PROSITE" id="PS51148">
    <property type="entry name" value="AXH"/>
    <property type="match status" value="1"/>
</dbReference>
<dbReference type="RefSeq" id="XP_049311449.1">
    <property type="nucleotide sequence ID" value="XM_049455492.1"/>
</dbReference>
<sequence length="943" mass="101100">MLSAVENFGPLVGPAVALSHHPHAAAHHLQAPHHPFTAERSPGYALDIVSAADATVRVSAALSPPTSIVPVTATAAAAIISTQTPLTHTQLTQLNALQTLKLQQQLQQQYEQQLSSFINAQSAQSSALGGITVLPHRPQPQVASLNEAREQQRQQQQQQQQQQHHHYQLQQQHQQQQQQQHHQQQQQHHQQQQQLREQQSISVNLTLPANAPKYMSSPRDTSTMMPLTEFTPPPKPKHEAHTAMENGQCGAMNLVTNASNAFTSSTNYQLHNANAHSNNNSNSNPASIDNSRPSSSSSSVDVENDESMSPINATQAARKLLDPAALLAHKQPTYSETSASSAAAAVVAAYQFNYSQLYGGGRPPGLYNAPVIFTAHNSHVPHVVQHPSAVHSAHAPPTAYLGTLATHTAAVSPSENSVYSAEYFKALQSAVAAGVFQTVPSHTTPVFQTSPLAGNNASPSAIGVTKSRLRSPAASTASALAPTASPPSKAEQRAATSTKLSTGTYLYEKAKRSPPDTPADTEKFFKIPSGKEGSLKHRILTRPSSADKTLPTASAVEAGKSPVMRPHNSTSSFKKGSYIELSNGSLRRVEDMRTEDFIQCAERSPHHQLIESTVVKINNNPSSHTVVIAFSYDRNQSKVDMEVATEHPFFVYGQGWASCNPELTYKAFGLKCQRLQVGDICISLTKREPPNININNNNNIISSNNNNNNKHMYSHDTTATTTTTRTTTNDSHCLERDLQPLALSDNVYAAHLKSAGLCPPPPTAPYPTMRGAHGGTVHFMPPHLLANAPATHPAPYAPNKTYPHFPFPTAPAQAAATTLHSSRAQHGDLTCAAQPPTNSSTRSADECAQSAAAAAAAAASAASASARKRRWSAPESFSNSEDEDDEAARSGEYQPPLRQKSAPTAAVSSNYKPYMPTNMNMSASAAAAAAAGQLNCDFSTNYK</sequence>
<dbReference type="KEGG" id="bdr:105222391"/>
<feature type="compositionally biased region" description="Basic and acidic residues" evidence="7">
    <location>
        <begin position="508"/>
        <end position="525"/>
    </location>
</feature>
<evidence type="ECO:0000256" key="7">
    <source>
        <dbReference type="SAM" id="MobiDB-lite"/>
    </source>
</evidence>
<keyword evidence="9" id="KW-1185">Reference proteome</keyword>
<evidence type="ECO:0000256" key="1">
    <source>
        <dbReference type="ARBA" id="ARBA00004123"/>
    </source>
</evidence>
<dbReference type="AlphaFoldDB" id="A0A6J0RFR8"/>
<name>A0A6J0RFR8_BACDO</name>
<feature type="region of interest" description="Disordered" evidence="7">
    <location>
        <begin position="447"/>
        <end position="501"/>
    </location>
</feature>
<feature type="compositionally biased region" description="Polar residues" evidence="7">
    <location>
        <begin position="447"/>
        <end position="459"/>
    </location>
</feature>
<dbReference type="RefSeq" id="XP_049311450.1">
    <property type="nucleotide sequence ID" value="XM_049455493.1"/>
</dbReference>
<feature type="region of interest" description="Disordered" evidence="7">
    <location>
        <begin position="209"/>
        <end position="241"/>
    </location>
</feature>
<dbReference type="GeneID" id="105222391"/>
<evidence type="ECO:0000313" key="10">
    <source>
        <dbReference type="RefSeq" id="XP_019844594.3"/>
    </source>
</evidence>
<feature type="region of interest" description="Disordered" evidence="7">
    <location>
        <begin position="508"/>
        <end position="527"/>
    </location>
</feature>
<dbReference type="PANTHER" id="PTHR13392:SF13">
    <property type="entry name" value="AXH DOMAIN-CONTAINING PROTEIN"/>
    <property type="match status" value="1"/>
</dbReference>
<dbReference type="Gene3D" id="2.170.16.10">
    <property type="entry name" value="Hedgehog/Intein (Hint) domain"/>
    <property type="match status" value="1"/>
</dbReference>
<evidence type="ECO:0000256" key="6">
    <source>
        <dbReference type="ARBA" id="ARBA00023242"/>
    </source>
</evidence>
<evidence type="ECO:0000256" key="2">
    <source>
        <dbReference type="ARBA" id="ARBA00022491"/>
    </source>
</evidence>
<dbReference type="InterPro" id="IPR043404">
    <property type="entry name" value="ATAXIN1-like"/>
</dbReference>